<proteinExistence type="predicted"/>
<sequence>MGDCFPIRPQVPFLVRLTPSLMTYLLMPGHIAPCGATVAEGLDRSPPTKANWGSTPDWVTGLSQVGIICRTMPLVGGFSRGSPFPPLHSGAAPYSLQSLSSALKTSLLRPGSNMHGLPPESLNSLNLTLLGRHTLTSFKDKLDVSHLYPYRCRDTAFYWSLLSLNAILLVKTTSVCPYWPDANQWSAAFTREYAYVDALGRLDVYFTFPAPLHSIIWGVMGITGLLLRCSFQPLSTLWKLGSACHATLGVPVLESRTSRGPRWCSGQTTHLPFRRTRFYSRRGRFRESCRTMPLVGGAFFGDIPFPSPLHSGSPPYSPHFTLIGSRENLTTTLHGRSASLDIEDLIVDGGEVSGIVRHDIPTCGNPVVTRPGIEPRYALAGGEQSSRSATAAPLKKIGEQARQWRHVLSVQNKRWARVQPQVIAATPNSHTSAARNLYRTVDTCVFQKKLHKCDTRVFQKKLHKCDTQPDQNKGAGETGDPRENPPTSSIVRHDCQMRKFADAGNQTRFALVGDIPISTAHWLYAVTVEGDDWASVLQEVSNTMWTNGEFSLELHGGYWLLLRAQRMYSSEQEPAYLATLHYTPLAIFGGNYLNGYRNTAECPVSSPGTILQKGRRKKISVLIKHIYSEVTFAIGSQFIRHALDVSEPIAELQRYTLRIPYCQSSRYRKKKSHLFIGVTLAERLARSPPTKANRAQSPAGSPDFRKWESCRMMPLIGGGGGGSRGSTVSPAFSFRRCSMLTSMTLIGSQDLDVKSRPNLFTHFCGYC</sequence>
<evidence type="ECO:0000313" key="2">
    <source>
        <dbReference type="EMBL" id="KAJ8865663.1"/>
    </source>
</evidence>
<evidence type="ECO:0000256" key="1">
    <source>
        <dbReference type="SAM" id="MobiDB-lite"/>
    </source>
</evidence>
<organism evidence="2 3">
    <name type="scientific">Dryococelus australis</name>
    <dbReference type="NCBI Taxonomy" id="614101"/>
    <lineage>
        <taxon>Eukaryota</taxon>
        <taxon>Metazoa</taxon>
        <taxon>Ecdysozoa</taxon>
        <taxon>Arthropoda</taxon>
        <taxon>Hexapoda</taxon>
        <taxon>Insecta</taxon>
        <taxon>Pterygota</taxon>
        <taxon>Neoptera</taxon>
        <taxon>Polyneoptera</taxon>
        <taxon>Phasmatodea</taxon>
        <taxon>Verophasmatodea</taxon>
        <taxon>Anareolatae</taxon>
        <taxon>Phasmatidae</taxon>
        <taxon>Eurycanthinae</taxon>
        <taxon>Dryococelus</taxon>
    </lineage>
</organism>
<comment type="caution">
    <text evidence="2">The sequence shown here is derived from an EMBL/GenBank/DDBJ whole genome shotgun (WGS) entry which is preliminary data.</text>
</comment>
<protein>
    <submittedName>
        <fullName evidence="2">Uncharacterized protein</fullName>
    </submittedName>
</protein>
<dbReference type="EMBL" id="JARBHB010000017">
    <property type="protein sequence ID" value="KAJ8865663.1"/>
    <property type="molecule type" value="Genomic_DNA"/>
</dbReference>
<gene>
    <name evidence="2" type="ORF">PR048_033183</name>
</gene>
<name>A0ABQ9G2W5_9NEOP</name>
<dbReference type="Proteomes" id="UP001159363">
    <property type="component" value="Chromosome 16"/>
</dbReference>
<reference evidence="2 3" key="1">
    <citation type="submission" date="2023-02" db="EMBL/GenBank/DDBJ databases">
        <title>LHISI_Scaffold_Assembly.</title>
        <authorList>
            <person name="Stuart O.P."/>
            <person name="Cleave R."/>
            <person name="Magrath M.J.L."/>
            <person name="Mikheyev A.S."/>
        </authorList>
    </citation>
    <scope>NUCLEOTIDE SEQUENCE [LARGE SCALE GENOMIC DNA]</scope>
    <source>
        <strain evidence="2">Daus_M_001</strain>
        <tissue evidence="2">Leg muscle</tissue>
    </source>
</reference>
<feature type="region of interest" description="Disordered" evidence="1">
    <location>
        <begin position="465"/>
        <end position="491"/>
    </location>
</feature>
<keyword evidence="3" id="KW-1185">Reference proteome</keyword>
<evidence type="ECO:0000313" key="3">
    <source>
        <dbReference type="Proteomes" id="UP001159363"/>
    </source>
</evidence>
<accession>A0ABQ9G2W5</accession>